<evidence type="ECO:0000256" key="4">
    <source>
        <dbReference type="ARBA" id="ARBA00035135"/>
    </source>
</evidence>
<dbReference type="GO" id="GO:1990904">
    <property type="term" value="C:ribonucleoprotein complex"/>
    <property type="evidence" value="ECO:0007669"/>
    <property type="project" value="UniProtKB-KW"/>
</dbReference>
<evidence type="ECO:0000256" key="7">
    <source>
        <dbReference type="SAM" id="MobiDB-lite"/>
    </source>
</evidence>
<dbReference type="Proteomes" id="UP000250918">
    <property type="component" value="Unassembled WGS sequence"/>
</dbReference>
<evidence type="ECO:0000256" key="3">
    <source>
        <dbReference type="ARBA" id="ARBA00023274"/>
    </source>
</evidence>
<keyword evidence="2 5" id="KW-0689">Ribosomal protein</keyword>
<dbReference type="EMBL" id="PQAP01000136">
    <property type="protein sequence ID" value="PWB70733.1"/>
    <property type="molecule type" value="Genomic_DNA"/>
</dbReference>
<evidence type="ECO:0000256" key="1">
    <source>
        <dbReference type="ARBA" id="ARBA00006640"/>
    </source>
</evidence>
<dbReference type="HAMAP" id="MF_00358">
    <property type="entry name" value="Ribosomal_bS21"/>
    <property type="match status" value="1"/>
</dbReference>
<dbReference type="GO" id="GO:0006412">
    <property type="term" value="P:translation"/>
    <property type="evidence" value="ECO:0007669"/>
    <property type="project" value="UniProtKB-UniRule"/>
</dbReference>
<feature type="compositionally biased region" description="Basic residues" evidence="7">
    <location>
        <begin position="45"/>
        <end position="64"/>
    </location>
</feature>
<keyword evidence="3 5" id="KW-0687">Ribonucleoprotein</keyword>
<feature type="region of interest" description="Disordered" evidence="7">
    <location>
        <begin position="34"/>
        <end position="64"/>
    </location>
</feature>
<dbReference type="AlphaFoldDB" id="A0A855X4G7"/>
<dbReference type="Pfam" id="PF01165">
    <property type="entry name" value="Ribosomal_S21"/>
    <property type="match status" value="1"/>
</dbReference>
<name>A0A855X4G7_9BACT</name>
<dbReference type="Gene3D" id="1.20.5.1150">
    <property type="entry name" value="Ribosomal protein S8"/>
    <property type="match status" value="1"/>
</dbReference>
<evidence type="ECO:0000313" key="8">
    <source>
        <dbReference type="EMBL" id="PWB70733.1"/>
    </source>
</evidence>
<dbReference type="PANTHER" id="PTHR21109">
    <property type="entry name" value="MITOCHONDRIAL 28S RIBOSOMAL PROTEIN S21"/>
    <property type="match status" value="1"/>
</dbReference>
<evidence type="ECO:0000313" key="9">
    <source>
        <dbReference type="Proteomes" id="UP000250918"/>
    </source>
</evidence>
<dbReference type="InterPro" id="IPR001911">
    <property type="entry name" value="Ribosomal_bS21"/>
</dbReference>
<organism evidence="8 9">
    <name type="scientific">candidate division GN15 bacterium</name>
    <dbReference type="NCBI Taxonomy" id="2072418"/>
    <lineage>
        <taxon>Bacteria</taxon>
        <taxon>candidate division GN15</taxon>
    </lineage>
</organism>
<dbReference type="GO" id="GO:0005840">
    <property type="term" value="C:ribosome"/>
    <property type="evidence" value="ECO:0007669"/>
    <property type="project" value="UniProtKB-KW"/>
</dbReference>
<comment type="similarity">
    <text evidence="1 5 6">Belongs to the bacterial ribosomal protein bS21 family.</text>
</comment>
<evidence type="ECO:0000256" key="5">
    <source>
        <dbReference type="HAMAP-Rule" id="MF_00358"/>
    </source>
</evidence>
<gene>
    <name evidence="5 8" type="primary">rpsU</name>
    <name evidence="8" type="ORF">C3F09_08755</name>
</gene>
<accession>A0A855X4G7</accession>
<dbReference type="GO" id="GO:0003735">
    <property type="term" value="F:structural constituent of ribosome"/>
    <property type="evidence" value="ECO:0007669"/>
    <property type="project" value="InterPro"/>
</dbReference>
<reference evidence="8 9" key="1">
    <citation type="journal article" date="2018" name="ISME J.">
        <title>A methanotrophic archaeon couples anaerobic oxidation of methane to Fe(III) reduction.</title>
        <authorList>
            <person name="Cai C."/>
            <person name="Leu A.O."/>
            <person name="Xie G.J."/>
            <person name="Guo J."/>
            <person name="Feng Y."/>
            <person name="Zhao J.X."/>
            <person name="Tyson G.W."/>
            <person name="Yuan Z."/>
            <person name="Hu S."/>
        </authorList>
    </citation>
    <scope>NUCLEOTIDE SEQUENCE [LARGE SCALE GENOMIC DNA]</scope>
    <source>
        <strain evidence="8">FeB_12</strain>
    </source>
</reference>
<comment type="caution">
    <text evidence="8">The sequence shown here is derived from an EMBL/GenBank/DDBJ whole genome shotgun (WGS) entry which is preliminary data.</text>
</comment>
<dbReference type="InterPro" id="IPR038380">
    <property type="entry name" value="Ribosomal_bS21_sf"/>
</dbReference>
<dbReference type="PANTHER" id="PTHR21109:SF22">
    <property type="entry name" value="SMALL RIBOSOMAL SUBUNIT PROTEIN BS21"/>
    <property type="match status" value="1"/>
</dbReference>
<evidence type="ECO:0000256" key="6">
    <source>
        <dbReference type="RuleBase" id="RU000667"/>
    </source>
</evidence>
<sequence length="64" mass="7817">MTGVRVRDDESFEKALRRFNKFCEKSGILSDFKKHQHYEKPSESRKRKLAAAKRKQRRNRFMEE</sequence>
<proteinExistence type="inferred from homology"/>
<evidence type="ECO:0000256" key="2">
    <source>
        <dbReference type="ARBA" id="ARBA00022980"/>
    </source>
</evidence>
<dbReference type="NCBIfam" id="TIGR00030">
    <property type="entry name" value="S21p"/>
    <property type="match status" value="1"/>
</dbReference>
<protein>
    <recommendedName>
        <fullName evidence="4 5">Small ribosomal subunit protein bS21</fullName>
    </recommendedName>
</protein>
<dbReference type="PRINTS" id="PR00976">
    <property type="entry name" value="RIBOSOMALS21"/>
</dbReference>